<dbReference type="InterPro" id="IPR050757">
    <property type="entry name" value="Collagen_mod_GT25"/>
</dbReference>
<proteinExistence type="inferred from homology"/>
<keyword evidence="4" id="KW-1133">Transmembrane helix</keyword>
<keyword evidence="4" id="KW-0812">Transmembrane</keyword>
<evidence type="ECO:0008006" key="7">
    <source>
        <dbReference type="Google" id="ProtNLM"/>
    </source>
</evidence>
<dbReference type="EMBL" id="LFZO01000047">
    <property type="protein sequence ID" value="KXT15946.1"/>
    <property type="molecule type" value="Genomic_DNA"/>
</dbReference>
<feature type="transmembrane region" description="Helical" evidence="4">
    <location>
        <begin position="56"/>
        <end position="74"/>
    </location>
</feature>
<keyword evidence="2" id="KW-0328">Glycosyltransferase</keyword>
<evidence type="ECO:0000256" key="4">
    <source>
        <dbReference type="SAM" id="Phobius"/>
    </source>
</evidence>
<dbReference type="PANTHER" id="PTHR10730:SF53">
    <property type="entry name" value="GLYCOSYLTRANSFERASE 25 FAMILY MEMBER"/>
    <property type="match status" value="1"/>
</dbReference>
<dbReference type="GO" id="GO:0016740">
    <property type="term" value="F:transferase activity"/>
    <property type="evidence" value="ECO:0007669"/>
    <property type="project" value="UniProtKB-KW"/>
</dbReference>
<evidence type="ECO:0000256" key="1">
    <source>
        <dbReference type="ARBA" id="ARBA00006721"/>
    </source>
</evidence>
<evidence type="ECO:0000313" key="6">
    <source>
        <dbReference type="Proteomes" id="UP000073492"/>
    </source>
</evidence>
<gene>
    <name evidence="5" type="ORF">AC579_1423</name>
</gene>
<dbReference type="Proteomes" id="UP000073492">
    <property type="component" value="Unassembled WGS sequence"/>
</dbReference>
<accession>A0A139IN22</accession>
<evidence type="ECO:0000313" key="5">
    <source>
        <dbReference type="EMBL" id="KXT15946.1"/>
    </source>
</evidence>
<evidence type="ECO:0000256" key="3">
    <source>
        <dbReference type="ARBA" id="ARBA00022679"/>
    </source>
</evidence>
<organism evidence="5 6">
    <name type="scientific">Pseudocercospora musae</name>
    <dbReference type="NCBI Taxonomy" id="113226"/>
    <lineage>
        <taxon>Eukaryota</taxon>
        <taxon>Fungi</taxon>
        <taxon>Dikarya</taxon>
        <taxon>Ascomycota</taxon>
        <taxon>Pezizomycotina</taxon>
        <taxon>Dothideomycetes</taxon>
        <taxon>Dothideomycetidae</taxon>
        <taxon>Mycosphaerellales</taxon>
        <taxon>Mycosphaerellaceae</taxon>
        <taxon>Pseudocercospora</taxon>
    </lineage>
</organism>
<dbReference type="OrthoDB" id="47375at2759"/>
<name>A0A139IN22_9PEZI</name>
<keyword evidence="3" id="KW-0808">Transferase</keyword>
<evidence type="ECO:0000256" key="2">
    <source>
        <dbReference type="ARBA" id="ARBA00022676"/>
    </source>
</evidence>
<sequence length="428" mass="47818">MFPSFQLRFDILLTICYSVLDVALSDPSKSISSTLLDVDMEKSFYAAIRPKGLNKFYTYLLAAGTLVLLGLLALTSSAHVRSSKDHLFNSVLNETLGFQKIFVLNLRSRTNHRDAFSLAASLTGFHVEYIDGVTDFDAEKALPAHPAKGPAHANGDPLKAANLGSWRAHMNAIRAIVEQNIASALIIEDDTDWDIRLKDQLLDFAKGTRLLVQPIKGTEDTFLDPTNPRKSQDDHYVDIYIDTSRERTLTPISSPYGDIDRWDMLWMGHCGSGLPPADRDIPLGRVVIPNDQTVAELQHFHAGYGDRMTTYPNHTRLISHARGTVCNLAYGVSLPGARKFIYDMGVHNMTSSTDTMLRQICDGEQGRTRRSCLTVNPPLFNHHRNGPGHIPFTRNIRWSTMLNLEKLVDGKSDYIDLWQDGMPLPKGV</sequence>
<dbReference type="CDD" id="cd06532">
    <property type="entry name" value="Glyco_transf_25"/>
    <property type="match status" value="1"/>
</dbReference>
<dbReference type="AlphaFoldDB" id="A0A139IN22"/>
<dbReference type="PANTHER" id="PTHR10730">
    <property type="entry name" value="PROCOLLAGEN-LYSINE,2-OXOGLUTARATE 5-DIOXYGENASE/GLYCOSYLTRANSFERASE 25 FAMILY MEMBER"/>
    <property type="match status" value="1"/>
</dbReference>
<comment type="caution">
    <text evidence="5">The sequence shown here is derived from an EMBL/GenBank/DDBJ whole genome shotgun (WGS) entry which is preliminary data.</text>
</comment>
<reference evidence="5 6" key="1">
    <citation type="submission" date="2015-07" db="EMBL/GenBank/DDBJ databases">
        <title>Comparative genomics of the Sigatoka disease complex on banana suggests a link between parallel evolutionary changes in Pseudocercospora fijiensis and Pseudocercospora eumusae and increased virulence on the banana host.</title>
        <authorList>
            <person name="Chang T.-C."/>
            <person name="Salvucci A."/>
            <person name="Crous P.W."/>
            <person name="Stergiopoulos I."/>
        </authorList>
    </citation>
    <scope>NUCLEOTIDE SEQUENCE [LARGE SCALE GENOMIC DNA]</scope>
    <source>
        <strain evidence="5 6">CBS 116634</strain>
    </source>
</reference>
<comment type="similarity">
    <text evidence="1">Belongs to the glycosyltransferase 25 family.</text>
</comment>
<keyword evidence="4" id="KW-0472">Membrane</keyword>
<keyword evidence="6" id="KW-1185">Reference proteome</keyword>
<protein>
    <recommendedName>
        <fullName evidence="7">Glycosyltransferase family 25 protein</fullName>
    </recommendedName>
</protein>
<dbReference type="InterPro" id="IPR002654">
    <property type="entry name" value="Glyco_trans_25"/>
</dbReference>